<dbReference type="GO" id="GO:0016747">
    <property type="term" value="F:acyltransferase activity, transferring groups other than amino-acyl groups"/>
    <property type="evidence" value="ECO:0007669"/>
    <property type="project" value="InterPro"/>
</dbReference>
<organism evidence="2 3">
    <name type="scientific">Flavobacterium terrigena</name>
    <dbReference type="NCBI Taxonomy" id="402734"/>
    <lineage>
        <taxon>Bacteria</taxon>
        <taxon>Pseudomonadati</taxon>
        <taxon>Bacteroidota</taxon>
        <taxon>Flavobacteriia</taxon>
        <taxon>Flavobacteriales</taxon>
        <taxon>Flavobacteriaceae</taxon>
        <taxon>Flavobacterium</taxon>
    </lineage>
</organism>
<reference evidence="3" key="1">
    <citation type="submission" date="2016-10" db="EMBL/GenBank/DDBJ databases">
        <authorList>
            <person name="Varghese N."/>
            <person name="Submissions S."/>
        </authorList>
    </citation>
    <scope>NUCLEOTIDE SEQUENCE [LARGE SCALE GENOMIC DNA]</scope>
    <source>
        <strain evidence="3">DSM 17934</strain>
    </source>
</reference>
<dbReference type="EMBL" id="FNYA01000002">
    <property type="protein sequence ID" value="SEI60230.1"/>
    <property type="molecule type" value="Genomic_DNA"/>
</dbReference>
<dbReference type="InterPro" id="IPR050276">
    <property type="entry name" value="MshD_Acetyltransferase"/>
</dbReference>
<keyword evidence="2" id="KW-0689">Ribosomal protein</keyword>
<dbReference type="Proteomes" id="UP000199702">
    <property type="component" value="Unassembled WGS sequence"/>
</dbReference>
<keyword evidence="3" id="KW-1185">Reference proteome</keyword>
<gene>
    <name evidence="2" type="ORF">SAMN05660918_1099</name>
</gene>
<dbReference type="InterPro" id="IPR016181">
    <property type="entry name" value="Acyl_CoA_acyltransferase"/>
</dbReference>
<accession>A0A1H6S882</accession>
<dbReference type="Pfam" id="PF13673">
    <property type="entry name" value="Acetyltransf_10"/>
    <property type="match status" value="1"/>
</dbReference>
<dbReference type="RefSeq" id="WP_091310882.1">
    <property type="nucleotide sequence ID" value="NZ_CBCSJU010000005.1"/>
</dbReference>
<dbReference type="CDD" id="cd04301">
    <property type="entry name" value="NAT_SF"/>
    <property type="match status" value="1"/>
</dbReference>
<dbReference type="GO" id="GO:0005840">
    <property type="term" value="C:ribosome"/>
    <property type="evidence" value="ECO:0007669"/>
    <property type="project" value="UniProtKB-KW"/>
</dbReference>
<dbReference type="PANTHER" id="PTHR43617">
    <property type="entry name" value="L-AMINO ACID N-ACETYLTRANSFERASE"/>
    <property type="match status" value="1"/>
</dbReference>
<feature type="domain" description="N-acetyltransferase" evidence="1">
    <location>
        <begin position="20"/>
        <end position="164"/>
    </location>
</feature>
<dbReference type="PROSITE" id="PS51186">
    <property type="entry name" value="GNAT"/>
    <property type="match status" value="1"/>
</dbReference>
<dbReference type="OrthoDB" id="9800604at2"/>
<evidence type="ECO:0000313" key="3">
    <source>
        <dbReference type="Proteomes" id="UP000199702"/>
    </source>
</evidence>
<dbReference type="SUPFAM" id="SSF55729">
    <property type="entry name" value="Acyl-CoA N-acyltransferases (Nat)"/>
    <property type="match status" value="1"/>
</dbReference>
<protein>
    <submittedName>
        <fullName evidence="2">Ribosomal protein S18 acetylase RimI</fullName>
    </submittedName>
</protein>
<name>A0A1H6S882_9FLAO</name>
<dbReference type="InterPro" id="IPR000182">
    <property type="entry name" value="GNAT_dom"/>
</dbReference>
<dbReference type="AlphaFoldDB" id="A0A1H6S882"/>
<dbReference type="STRING" id="402734.SAMN05660918_1099"/>
<evidence type="ECO:0000313" key="2">
    <source>
        <dbReference type="EMBL" id="SEI60230.1"/>
    </source>
</evidence>
<dbReference type="Gene3D" id="3.40.630.30">
    <property type="match status" value="1"/>
</dbReference>
<proteinExistence type="predicted"/>
<evidence type="ECO:0000259" key="1">
    <source>
        <dbReference type="PROSITE" id="PS51186"/>
    </source>
</evidence>
<keyword evidence="2" id="KW-0687">Ribonucleoprotein</keyword>
<sequence>MIHLEKINKNQLPIIKDLAYAIWPSAYGEILSVEQLNYMLDNFYSIESLENQMDKGQIIELLFEDNNIVGFVAYEFNCKETGLLKIHKIYLLPETQGKGFGKFMIDEVIKIAKSNHQKGVFLNVNKYNKAQFFYQKLGFSITIEEVIDIGNNYIMDDYQMELKF</sequence>